<protein>
    <submittedName>
        <fullName evidence="3">Uncharacterized protein</fullName>
    </submittedName>
</protein>
<evidence type="ECO:0000313" key="4">
    <source>
        <dbReference type="Proteomes" id="UP000661607"/>
    </source>
</evidence>
<gene>
    <name evidence="3" type="ORF">H4W81_007794</name>
</gene>
<keyword evidence="2" id="KW-0472">Membrane</keyword>
<keyword evidence="4" id="KW-1185">Reference proteome</keyword>
<sequence>MILVAPPSGGTLSFDKTKPVGLTNPLLQYNDSMRTVASILILTLNNPAIQKELGIVEGGPVKLTVDDGRSNAALMGITTAGPFVHVAVEAPGEAVVSDTITRAEKRIRAELLNQQKILGAPQGTYVALNHVTTLAPKAVWTNTIIAALGALGLGLSLGLGLAHLVVSRRAEPEAQEEPAPAPRERDNSARKANGRVLVFAGGKEKASANGKSDVEHTMPIPVVKPDDSEKSD</sequence>
<accession>A0ABR9KSK9</accession>
<proteinExistence type="predicted"/>
<dbReference type="Proteomes" id="UP000661607">
    <property type="component" value="Unassembled WGS sequence"/>
</dbReference>
<comment type="caution">
    <text evidence="3">The sequence shown here is derived from an EMBL/GenBank/DDBJ whole genome shotgun (WGS) entry which is preliminary data.</text>
</comment>
<keyword evidence="2" id="KW-0812">Transmembrane</keyword>
<dbReference type="RefSeq" id="WP_192779300.1">
    <property type="nucleotide sequence ID" value="NZ_BAAASY010000018.1"/>
</dbReference>
<organism evidence="3 4">
    <name type="scientific">Nonomuraea africana</name>
    <dbReference type="NCBI Taxonomy" id="46171"/>
    <lineage>
        <taxon>Bacteria</taxon>
        <taxon>Bacillati</taxon>
        <taxon>Actinomycetota</taxon>
        <taxon>Actinomycetes</taxon>
        <taxon>Streptosporangiales</taxon>
        <taxon>Streptosporangiaceae</taxon>
        <taxon>Nonomuraea</taxon>
    </lineage>
</organism>
<keyword evidence="2" id="KW-1133">Transmembrane helix</keyword>
<name>A0ABR9KSK9_9ACTN</name>
<feature type="region of interest" description="Disordered" evidence="1">
    <location>
        <begin position="171"/>
        <end position="232"/>
    </location>
</feature>
<reference evidence="3 4" key="1">
    <citation type="submission" date="2020-10" db="EMBL/GenBank/DDBJ databases">
        <title>Sequencing the genomes of 1000 actinobacteria strains.</title>
        <authorList>
            <person name="Klenk H.-P."/>
        </authorList>
    </citation>
    <scope>NUCLEOTIDE SEQUENCE [LARGE SCALE GENOMIC DNA]</scope>
    <source>
        <strain evidence="3 4">DSM 43748</strain>
    </source>
</reference>
<evidence type="ECO:0000313" key="3">
    <source>
        <dbReference type="EMBL" id="MBE1565015.1"/>
    </source>
</evidence>
<feature type="compositionally biased region" description="Basic and acidic residues" evidence="1">
    <location>
        <begin position="202"/>
        <end position="216"/>
    </location>
</feature>
<evidence type="ECO:0000256" key="2">
    <source>
        <dbReference type="SAM" id="Phobius"/>
    </source>
</evidence>
<dbReference type="EMBL" id="JADBEF010000001">
    <property type="protein sequence ID" value="MBE1565015.1"/>
    <property type="molecule type" value="Genomic_DNA"/>
</dbReference>
<evidence type="ECO:0000256" key="1">
    <source>
        <dbReference type="SAM" id="MobiDB-lite"/>
    </source>
</evidence>
<feature type="transmembrane region" description="Helical" evidence="2">
    <location>
        <begin position="144"/>
        <end position="166"/>
    </location>
</feature>